<keyword evidence="2" id="KW-1185">Reference proteome</keyword>
<name>A0ABW6IIG2_9CYAN</name>
<dbReference type="Proteomes" id="UP001600165">
    <property type="component" value="Unassembled WGS sequence"/>
</dbReference>
<evidence type="ECO:0000313" key="1">
    <source>
        <dbReference type="EMBL" id="MFE4108004.1"/>
    </source>
</evidence>
<accession>A0ABW6IIG2</accession>
<evidence type="ECO:0000313" key="2">
    <source>
        <dbReference type="Proteomes" id="UP001600165"/>
    </source>
</evidence>
<protein>
    <submittedName>
        <fullName evidence="1">Uncharacterized protein</fullName>
    </submittedName>
</protein>
<gene>
    <name evidence="1" type="ORF">ACFVKH_17095</name>
</gene>
<comment type="caution">
    <text evidence="1">The sequence shown here is derived from an EMBL/GenBank/DDBJ whole genome shotgun (WGS) entry which is preliminary data.</text>
</comment>
<reference evidence="1 2" key="1">
    <citation type="submission" date="2024-10" db="EMBL/GenBank/DDBJ databases">
        <authorList>
            <person name="Ratan Roy A."/>
            <person name="Morales Sandoval P.H."/>
            <person name="De Los Santos Villalobos S."/>
            <person name="Chakraborty S."/>
            <person name="Mukherjee J."/>
        </authorList>
    </citation>
    <scope>NUCLEOTIDE SEQUENCE [LARGE SCALE GENOMIC DNA]</scope>
    <source>
        <strain evidence="1 2">S1</strain>
    </source>
</reference>
<organism evidence="1 2">
    <name type="scientific">Almyronema epifaneia S1</name>
    <dbReference type="NCBI Taxonomy" id="2991925"/>
    <lineage>
        <taxon>Bacteria</taxon>
        <taxon>Bacillati</taxon>
        <taxon>Cyanobacteriota</taxon>
        <taxon>Cyanophyceae</taxon>
        <taxon>Nodosilineales</taxon>
        <taxon>Nodosilineaceae</taxon>
        <taxon>Almyronema</taxon>
        <taxon>Almyronema epifaneia</taxon>
    </lineage>
</organism>
<proteinExistence type="predicted"/>
<dbReference type="EMBL" id="JBHZOL010000097">
    <property type="protein sequence ID" value="MFE4108004.1"/>
    <property type="molecule type" value="Genomic_DNA"/>
</dbReference>
<sequence length="46" mass="5343">MSPYAIDLRDAVHEPTHCRQRVINDQTTLRRLKLLENREAAPLEAT</sequence>
<dbReference type="RefSeq" id="WP_377967296.1">
    <property type="nucleotide sequence ID" value="NZ_JBHZOL010000097.1"/>
</dbReference>